<comment type="caution">
    <text evidence="4">The sequence shown here is derived from an EMBL/GenBank/DDBJ whole genome shotgun (WGS) entry which is preliminary data.</text>
</comment>
<dbReference type="Gene3D" id="2.160.20.10">
    <property type="entry name" value="Single-stranded right-handed beta-helix, Pectin lyase-like"/>
    <property type="match status" value="1"/>
</dbReference>
<proteinExistence type="predicted"/>
<dbReference type="InterPro" id="IPR022441">
    <property type="entry name" value="Para_beta_helix_rpt-2"/>
</dbReference>
<keyword evidence="1" id="KW-0812">Transmembrane</keyword>
<evidence type="ECO:0000313" key="4">
    <source>
        <dbReference type="EMBL" id="KKN69748.1"/>
    </source>
</evidence>
<dbReference type="EMBL" id="LAZR01000419">
    <property type="protein sequence ID" value="KKN69748.1"/>
    <property type="molecule type" value="Genomic_DNA"/>
</dbReference>
<dbReference type="InterPro" id="IPR007742">
    <property type="entry name" value="NosD_dom"/>
</dbReference>
<dbReference type="NCBIfam" id="TIGR03804">
    <property type="entry name" value="para_beta_helix"/>
    <property type="match status" value="2"/>
</dbReference>
<keyword evidence="1" id="KW-1133">Transmembrane helix</keyword>
<protein>
    <submittedName>
        <fullName evidence="4">Uncharacterized protein</fullName>
    </submittedName>
</protein>
<dbReference type="InterPro" id="IPR011050">
    <property type="entry name" value="Pectin_lyase_fold/virulence"/>
</dbReference>
<organism evidence="4">
    <name type="scientific">marine sediment metagenome</name>
    <dbReference type="NCBI Taxonomy" id="412755"/>
    <lineage>
        <taxon>unclassified sequences</taxon>
        <taxon>metagenomes</taxon>
        <taxon>ecological metagenomes</taxon>
    </lineage>
</organism>
<dbReference type="Pfam" id="PF13229">
    <property type="entry name" value="Beta_helix"/>
    <property type="match status" value="1"/>
</dbReference>
<evidence type="ECO:0000259" key="2">
    <source>
        <dbReference type="Pfam" id="PF05048"/>
    </source>
</evidence>
<name>A0A0F9VVH8_9ZZZZ</name>
<evidence type="ECO:0000256" key="1">
    <source>
        <dbReference type="SAM" id="Phobius"/>
    </source>
</evidence>
<dbReference type="SUPFAM" id="SSF51126">
    <property type="entry name" value="Pectin lyase-like"/>
    <property type="match status" value="1"/>
</dbReference>
<keyword evidence="1" id="KW-0472">Membrane</keyword>
<dbReference type="InterPro" id="IPR006626">
    <property type="entry name" value="PbH1"/>
</dbReference>
<dbReference type="AlphaFoldDB" id="A0A0F9VVH8"/>
<gene>
    <name evidence="4" type="ORF">LCGC14_0437770</name>
</gene>
<dbReference type="SMART" id="SM00710">
    <property type="entry name" value="PbH1"/>
    <property type="match status" value="8"/>
</dbReference>
<evidence type="ECO:0000259" key="3">
    <source>
        <dbReference type="Pfam" id="PF13229"/>
    </source>
</evidence>
<accession>A0A0F9VVH8</accession>
<feature type="transmembrane region" description="Helical" evidence="1">
    <location>
        <begin position="1011"/>
        <end position="1032"/>
    </location>
</feature>
<feature type="domain" description="Periplasmic copper-binding protein NosD beta helix" evidence="2">
    <location>
        <begin position="647"/>
        <end position="795"/>
    </location>
</feature>
<sequence>MKKSSRISFIFFILIFSLISVFPLNNFGNRFTLQSTNSHEKIKNSSVINDRYLLERVESFLNYGGVSHFYTEGFATDSEGNYYVGGSFLGDYFLVKYATNGTQLWNRTVNRYSIDYGVVVAIDSDDNIYFTGWSYPGTQSWNVGYVHTFKYNTSGDLLWERVLSSDDSSPTDIAFDSSNNIYICGHTYDFGALGLDFLVVKYDPSGNLIWVNNTGLNGEDRGYAIIFNPVDQMIYSTGISNGRSVLFKWSTDGDLIFYKIWGRENGIGWRLAYVPFLGNIYIVGPRLGFAVVIFDMDGNNFLNISGQDQYVIHITQNNELFMAMQIIENGYYNTVLSKYYLNGTKIWENKIQTPSIDYSQIFAKDINDNIFLLTSNLNLLKYTVDYIPPIINFISPLPYESFGKIRPDFQVITDDFNLETTWYSLSNNTFMTDNYIWSGKIHQNVWEQFGNGNITINIYANDFNGNHGFNNITVIKDLSIKLYWNLTGSTIFIDDLDIDFNWYKIDQENPWCYGLGTQENPYVIENILLDGMGIDNCIEIRNSNKYFIIKNSTILNAGLEYDSVALLFVNVSNGLIINNTMSLSYKGIGLSSSDFIHMENNTLNYNMYGFYGSYSENLTISQNLIHDNSLSGISINNCDNNTINLNYLNNNQGGISLASSHKNLIRNNIIFNNFDGIHLSYSNNNTIKNNTLNFNDEGIFLYRSDNNSLEENVIKFNKYGIKINSRFSIRNIVKGNVISHNTELGLYIYGKYYHSHDNLIFNNTFMSNLENALDEVLNNSWDNAVIGNFWDDYNGKDINDNGIGDSAYNIGTGVDNFPLWWDPPVLSIVSEKNNLIFGFLTPEFRIMVEEGIADTIWYTCNNGISNYTIYANELINPIVWENLGNGSFIFNFYVNDSRGDEGNIEVVILKDIILPSISLKSPNSSQVFGHSPPDYDIIINESNIGKIWYSLNNNENITIETTNGRIDYAQWDLLPDGEVIIRFYANDSAGNIGFSEVLVIKSTQNNNIPGYHLWILLSLFCTVSFLLSSIILRNRFEQ</sequence>
<dbReference type="InterPro" id="IPR010620">
    <property type="entry name" value="SBBP_repeat"/>
</dbReference>
<dbReference type="InterPro" id="IPR039448">
    <property type="entry name" value="Beta_helix"/>
</dbReference>
<dbReference type="InterPro" id="IPR012334">
    <property type="entry name" value="Pectin_lyas_fold"/>
</dbReference>
<dbReference type="SUPFAM" id="SSF101898">
    <property type="entry name" value="NHL repeat"/>
    <property type="match status" value="1"/>
</dbReference>
<reference evidence="4" key="1">
    <citation type="journal article" date="2015" name="Nature">
        <title>Complex archaea that bridge the gap between prokaryotes and eukaryotes.</title>
        <authorList>
            <person name="Spang A."/>
            <person name="Saw J.H."/>
            <person name="Jorgensen S.L."/>
            <person name="Zaremba-Niedzwiedzka K."/>
            <person name="Martijn J."/>
            <person name="Lind A.E."/>
            <person name="van Eijk R."/>
            <person name="Schleper C."/>
            <person name="Guy L."/>
            <person name="Ettema T.J."/>
        </authorList>
    </citation>
    <scope>NUCLEOTIDE SEQUENCE</scope>
</reference>
<dbReference type="PANTHER" id="PTHR42754">
    <property type="entry name" value="ENDOGLUCANASE"/>
    <property type="match status" value="1"/>
</dbReference>
<dbReference type="PANTHER" id="PTHR42754:SF1">
    <property type="entry name" value="LIPOPROTEIN"/>
    <property type="match status" value="1"/>
</dbReference>
<dbReference type="Pfam" id="PF06739">
    <property type="entry name" value="SBBP"/>
    <property type="match status" value="1"/>
</dbReference>
<dbReference type="Pfam" id="PF05048">
    <property type="entry name" value="NosD"/>
    <property type="match status" value="1"/>
</dbReference>
<feature type="domain" description="Right handed beta helix" evidence="3">
    <location>
        <begin position="538"/>
        <end position="633"/>
    </location>
</feature>